<dbReference type="AlphaFoldDB" id="A0A4D4MYZ6"/>
<feature type="compositionally biased region" description="Low complexity" evidence="1">
    <location>
        <begin position="135"/>
        <end position="151"/>
    </location>
</feature>
<organism evidence="2 3">
    <name type="scientific">Streptomyces avermitilis</name>
    <dbReference type="NCBI Taxonomy" id="33903"/>
    <lineage>
        <taxon>Bacteria</taxon>
        <taxon>Bacillati</taxon>
        <taxon>Actinomycetota</taxon>
        <taxon>Actinomycetes</taxon>
        <taxon>Kitasatosporales</taxon>
        <taxon>Streptomycetaceae</taxon>
        <taxon>Streptomyces</taxon>
    </lineage>
</organism>
<gene>
    <name evidence="2" type="ORF">SAV31267_063910</name>
</gene>
<proteinExistence type="predicted"/>
<sequence length="197" mass="20248">MTQVHRAEPVVLVPVEGEGAQGAFQTRGHVEKIGYARRPRLAQCPAGAAGPLQRAYGGLGTQRADQSALVAGEFGKRVQGVAETVRLRPDGTSTDISEDISDGNAGAPSDVPSSRGPGSGSDGPAERPRPPDPPGSSTAQTAAASSPYASANLRRARRPWPTPSSSAVHKGAVRTRLTCGGSWIQPSSSCCSLRLSA</sequence>
<feature type="region of interest" description="Disordered" evidence="1">
    <location>
        <begin position="85"/>
        <end position="171"/>
    </location>
</feature>
<reference evidence="2 3" key="1">
    <citation type="submission" date="2019-04" db="EMBL/GenBank/DDBJ databases">
        <title>Draft genome sequences of Streptomyces avermitilis ATCC 31267.</title>
        <authorList>
            <person name="Komaki H."/>
            <person name="Tamura T."/>
            <person name="Hosoyama A."/>
        </authorList>
    </citation>
    <scope>NUCLEOTIDE SEQUENCE [LARGE SCALE GENOMIC DNA]</scope>
    <source>
        <strain evidence="2 3">ATCC 31267</strain>
    </source>
</reference>
<evidence type="ECO:0000313" key="3">
    <source>
        <dbReference type="Proteomes" id="UP000299211"/>
    </source>
</evidence>
<accession>A0A4D4MYZ6</accession>
<evidence type="ECO:0000256" key="1">
    <source>
        <dbReference type="SAM" id="MobiDB-lite"/>
    </source>
</evidence>
<name>A0A4D4MYZ6_STRAX</name>
<protein>
    <submittedName>
        <fullName evidence="2">Uncharacterized protein</fullName>
    </submittedName>
</protein>
<evidence type="ECO:0000313" key="2">
    <source>
        <dbReference type="EMBL" id="GDY76906.1"/>
    </source>
</evidence>
<dbReference type="Proteomes" id="UP000299211">
    <property type="component" value="Unassembled WGS sequence"/>
</dbReference>
<dbReference type="EMBL" id="BJHY01000001">
    <property type="protein sequence ID" value="GDY76906.1"/>
    <property type="molecule type" value="Genomic_DNA"/>
</dbReference>
<comment type="caution">
    <text evidence="2">The sequence shown here is derived from an EMBL/GenBank/DDBJ whole genome shotgun (WGS) entry which is preliminary data.</text>
</comment>